<keyword evidence="1" id="KW-1133">Transmembrane helix</keyword>
<dbReference type="Proteomes" id="UP000000485">
    <property type="component" value="Chromosome"/>
</dbReference>
<sequence length="137" mass="14971" precursor="true">MPGPLVLVVASCVVVVLAGAGAWWSRRQTLDRRVGSFRCNLRRGSRWPSGVAQYGAADLYWWRFWSLAPRPARRWDRSGLAIVGREPAAPGSDVLLVTCRGVSGGAEVEFVLSMSREAYAGLLSWIEATPQRVGSVI</sequence>
<keyword evidence="1" id="KW-0472">Membrane</keyword>
<keyword evidence="1" id="KW-0812">Transmembrane</keyword>
<dbReference type="EMBL" id="CP002665">
    <property type="protein sequence ID" value="AEI12959.1"/>
    <property type="molecule type" value="Genomic_DNA"/>
</dbReference>
<dbReference type="Pfam" id="PF10739">
    <property type="entry name" value="DUF2550"/>
    <property type="match status" value="1"/>
</dbReference>
<accession>F8A215</accession>
<evidence type="ECO:0008006" key="4">
    <source>
        <dbReference type="Google" id="ProtNLM"/>
    </source>
</evidence>
<name>F8A215_CELGA</name>
<evidence type="ECO:0000313" key="2">
    <source>
        <dbReference type="EMBL" id="AEI12959.1"/>
    </source>
</evidence>
<dbReference type="eggNOG" id="ENOG5033FXJ">
    <property type="taxonomic scope" value="Bacteria"/>
</dbReference>
<dbReference type="AlphaFoldDB" id="F8A215"/>
<dbReference type="RefSeq" id="WP_013884477.1">
    <property type="nucleotide sequence ID" value="NC_015671.1"/>
</dbReference>
<proteinExistence type="predicted"/>
<evidence type="ECO:0000256" key="1">
    <source>
        <dbReference type="SAM" id="Phobius"/>
    </source>
</evidence>
<dbReference type="STRING" id="593907.Celgi_2460"/>
<dbReference type="OrthoDB" id="3267160at2"/>
<feature type="transmembrane region" description="Helical" evidence="1">
    <location>
        <begin position="6"/>
        <end position="24"/>
    </location>
</feature>
<gene>
    <name evidence="2" type="ordered locus">Celgi_2460</name>
</gene>
<organism evidence="2 3">
    <name type="scientific">Cellulomonas gilvus (strain ATCC 13127 / NRRL B-14078)</name>
    <name type="common">Cellvibrio gilvus</name>
    <dbReference type="NCBI Taxonomy" id="593907"/>
    <lineage>
        <taxon>Bacteria</taxon>
        <taxon>Bacillati</taxon>
        <taxon>Actinomycetota</taxon>
        <taxon>Actinomycetes</taxon>
        <taxon>Micrococcales</taxon>
        <taxon>Cellulomonadaceae</taxon>
        <taxon>Cellulomonas</taxon>
    </lineage>
</organism>
<evidence type="ECO:0000313" key="3">
    <source>
        <dbReference type="Proteomes" id="UP000000485"/>
    </source>
</evidence>
<protein>
    <recommendedName>
        <fullName evidence="4">Secreted/membrane protein</fullName>
    </recommendedName>
</protein>
<dbReference type="KEGG" id="cga:Celgi_2460"/>
<dbReference type="InterPro" id="IPR019675">
    <property type="entry name" value="DUF2550"/>
</dbReference>
<dbReference type="HOGENOM" id="CLU_122300_1_1_11"/>
<keyword evidence="3" id="KW-1185">Reference proteome</keyword>
<reference evidence="3" key="1">
    <citation type="submission" date="2011-04" db="EMBL/GenBank/DDBJ databases">
        <title>Complete sequence of Cellvibrio gilvus ATCC 13127.</title>
        <authorList>
            <person name="Lucas S."/>
            <person name="Han J."/>
            <person name="Lapidus A."/>
            <person name="Cheng J.-F."/>
            <person name="Goodwin L."/>
            <person name="Pitluck S."/>
            <person name="Peters L."/>
            <person name="Munk A."/>
            <person name="Detter J.C."/>
            <person name="Han C."/>
            <person name="Tapia R."/>
            <person name="Land M."/>
            <person name="Hauser L."/>
            <person name="Kyrpides N."/>
            <person name="Ivanova N."/>
            <person name="Ovchinnikova G."/>
            <person name="Pagani I."/>
            <person name="Mead D."/>
            <person name="Brumm P."/>
            <person name="Woyke T."/>
        </authorList>
    </citation>
    <scope>NUCLEOTIDE SEQUENCE [LARGE SCALE GENOMIC DNA]</scope>
    <source>
        <strain evidence="3">ATCC 13127 / NRRL B-14078</strain>
    </source>
</reference>